<feature type="coiled-coil region" evidence="1">
    <location>
        <begin position="33"/>
        <end position="64"/>
    </location>
</feature>
<evidence type="ECO:0000313" key="3">
    <source>
        <dbReference type="Proteomes" id="UP000446657"/>
    </source>
</evidence>
<name>A0A844KJY8_9FIRM</name>
<reference evidence="2 3" key="1">
    <citation type="journal article" date="2019" name="Nat. Med.">
        <title>A library of human gut bacterial isolates paired with longitudinal multiomics data enables mechanistic microbiome research.</title>
        <authorList>
            <person name="Poyet M."/>
            <person name="Groussin M."/>
            <person name="Gibbons S.M."/>
            <person name="Avila-Pacheco J."/>
            <person name="Jiang X."/>
            <person name="Kearney S.M."/>
            <person name="Perrotta A.R."/>
            <person name="Berdy B."/>
            <person name="Zhao S."/>
            <person name="Lieberman T.D."/>
            <person name="Swanson P.K."/>
            <person name="Smith M."/>
            <person name="Roesemann S."/>
            <person name="Alexander J.E."/>
            <person name="Rich S.A."/>
            <person name="Livny J."/>
            <person name="Vlamakis H."/>
            <person name="Clish C."/>
            <person name="Bullock K."/>
            <person name="Deik A."/>
            <person name="Scott J."/>
            <person name="Pierce K.A."/>
            <person name="Xavier R.J."/>
            <person name="Alm E.J."/>
        </authorList>
    </citation>
    <scope>NUCLEOTIDE SEQUENCE [LARGE SCALE GENOMIC DNA]</scope>
    <source>
        <strain evidence="2 3">BIOML-A1</strain>
    </source>
</reference>
<dbReference type="InterPro" id="IPR012347">
    <property type="entry name" value="Ferritin-like"/>
</dbReference>
<dbReference type="Gene3D" id="1.20.1260.10">
    <property type="match status" value="1"/>
</dbReference>
<dbReference type="AlphaFoldDB" id="A0A844KJY8"/>
<comment type="caution">
    <text evidence="2">The sequence shown here is derived from an EMBL/GenBank/DDBJ whole genome shotgun (WGS) entry which is preliminary data.</text>
</comment>
<dbReference type="Proteomes" id="UP000446657">
    <property type="component" value="Unassembled WGS sequence"/>
</dbReference>
<keyword evidence="1" id="KW-0175">Coiled coil</keyword>
<protein>
    <recommendedName>
        <fullName evidence="4">DUF2383 domain-containing protein</fullName>
    </recommendedName>
</protein>
<proteinExistence type="predicted"/>
<dbReference type="RefSeq" id="WP_155175583.1">
    <property type="nucleotide sequence ID" value="NZ_JADNPM010000012.1"/>
</dbReference>
<accession>A0A844KJY8</accession>
<evidence type="ECO:0008006" key="4">
    <source>
        <dbReference type="Google" id="ProtNLM"/>
    </source>
</evidence>
<organism evidence="2 3">
    <name type="scientific">Roseburia faecis</name>
    <dbReference type="NCBI Taxonomy" id="301302"/>
    <lineage>
        <taxon>Bacteria</taxon>
        <taxon>Bacillati</taxon>
        <taxon>Bacillota</taxon>
        <taxon>Clostridia</taxon>
        <taxon>Lachnospirales</taxon>
        <taxon>Lachnospiraceae</taxon>
        <taxon>Roseburia</taxon>
    </lineage>
</organism>
<sequence length="144" mass="16203">MTEPDTIKLLRECDAGIKMGTAAIGEVLEKTTNEKLKKLLEACKEGHEKLKEEIQNKLEQCHDTGKDPNPMAQGMSWMKTNVKLAMDESDATIADLITDGCNMGVKSLSRYLNQYQAADEETKDIAKKLIKQEEELSIHMRSFL</sequence>
<dbReference type="EMBL" id="WNAL01000006">
    <property type="protein sequence ID" value="MTR80859.1"/>
    <property type="molecule type" value="Genomic_DNA"/>
</dbReference>
<evidence type="ECO:0000256" key="1">
    <source>
        <dbReference type="SAM" id="Coils"/>
    </source>
</evidence>
<gene>
    <name evidence="2" type="ORF">GMD30_03860</name>
</gene>
<evidence type="ECO:0000313" key="2">
    <source>
        <dbReference type="EMBL" id="MTR80859.1"/>
    </source>
</evidence>